<dbReference type="PANTHER" id="PTHR31003">
    <property type="entry name" value="MYB FAMILY TRANSCRIPTION FACTOR"/>
    <property type="match status" value="1"/>
</dbReference>
<dbReference type="GO" id="GO:0005634">
    <property type="term" value="C:nucleus"/>
    <property type="evidence" value="ECO:0007669"/>
    <property type="project" value="UniProtKB-SubCell"/>
</dbReference>
<evidence type="ECO:0000256" key="3">
    <source>
        <dbReference type="SAM" id="MobiDB-lite"/>
    </source>
</evidence>
<name>A0A7J7LQW4_9MAGN</name>
<dbReference type="PANTHER" id="PTHR31003:SF19">
    <property type="entry name" value="MYB FAMILY TRANSCRIPTION FACTOR EFM"/>
    <property type="match status" value="1"/>
</dbReference>
<evidence type="ECO:0000313" key="5">
    <source>
        <dbReference type="EMBL" id="KAF6144904.1"/>
    </source>
</evidence>
<proteinExistence type="predicted"/>
<reference evidence="5 6" key="1">
    <citation type="journal article" date="2020" name="IScience">
        <title>Genome Sequencing of the Endangered Kingdonia uniflora (Circaeasteraceae, Ranunculales) Reveals Potential Mechanisms of Evolutionary Specialization.</title>
        <authorList>
            <person name="Sun Y."/>
            <person name="Deng T."/>
            <person name="Zhang A."/>
            <person name="Moore M.J."/>
            <person name="Landis J.B."/>
            <person name="Lin N."/>
            <person name="Zhang H."/>
            <person name="Zhang X."/>
            <person name="Huang J."/>
            <person name="Zhang X."/>
            <person name="Sun H."/>
            <person name="Wang H."/>
        </authorList>
    </citation>
    <scope>NUCLEOTIDE SEQUENCE [LARGE SCALE GENOMIC DNA]</scope>
    <source>
        <strain evidence="5">TB1705</strain>
        <tissue evidence="5">Leaf</tissue>
    </source>
</reference>
<dbReference type="GO" id="GO:0003677">
    <property type="term" value="F:DNA binding"/>
    <property type="evidence" value="ECO:0007669"/>
    <property type="project" value="UniProtKB-KW"/>
</dbReference>
<feature type="region of interest" description="Disordered" evidence="3">
    <location>
        <begin position="65"/>
        <end position="84"/>
    </location>
</feature>
<dbReference type="EMBL" id="JACGCM010002096">
    <property type="protein sequence ID" value="KAF6144904.1"/>
    <property type="molecule type" value="Genomic_DNA"/>
</dbReference>
<sequence length="143" mass="16491">MRSPSEITQDCNPQSYTMLLKSFGNHEQNQSQNLEEFLARLEEEWLKIEAFKRELPFLHATSKHAMETSRQQLHTQMPNQGPRPVLEEFIPLKNSNSEDSNVEANGSEKAIGWYLHNYGQSDEIGSKQQQTTVSSLMNPIQVW</sequence>
<dbReference type="InterPro" id="IPR058673">
    <property type="entry name" value="HHO5-like_N"/>
</dbReference>
<organism evidence="5 6">
    <name type="scientific">Kingdonia uniflora</name>
    <dbReference type="NCBI Taxonomy" id="39325"/>
    <lineage>
        <taxon>Eukaryota</taxon>
        <taxon>Viridiplantae</taxon>
        <taxon>Streptophyta</taxon>
        <taxon>Embryophyta</taxon>
        <taxon>Tracheophyta</taxon>
        <taxon>Spermatophyta</taxon>
        <taxon>Magnoliopsida</taxon>
        <taxon>Ranunculales</taxon>
        <taxon>Circaeasteraceae</taxon>
        <taxon>Kingdonia</taxon>
    </lineage>
</organism>
<feature type="compositionally biased region" description="Polar residues" evidence="3">
    <location>
        <begin position="68"/>
        <end position="79"/>
    </location>
</feature>
<gene>
    <name evidence="5" type="ORF">GIB67_041490</name>
</gene>
<feature type="non-terminal residue" evidence="5">
    <location>
        <position position="1"/>
    </location>
</feature>
<dbReference type="Proteomes" id="UP000541444">
    <property type="component" value="Unassembled WGS sequence"/>
</dbReference>
<accession>A0A7J7LQW4</accession>
<keyword evidence="2" id="KW-0238">DNA-binding</keyword>
<feature type="domain" description="HHO5-like N-terminal" evidence="4">
    <location>
        <begin position="12"/>
        <end position="73"/>
    </location>
</feature>
<evidence type="ECO:0000256" key="2">
    <source>
        <dbReference type="ARBA" id="ARBA00023125"/>
    </source>
</evidence>
<dbReference type="Pfam" id="PF26575">
    <property type="entry name" value="HHO5_N"/>
    <property type="match status" value="1"/>
</dbReference>
<comment type="subcellular location">
    <subcellularLocation>
        <location evidence="1">Nucleus</location>
    </subcellularLocation>
</comment>
<evidence type="ECO:0000313" key="6">
    <source>
        <dbReference type="Proteomes" id="UP000541444"/>
    </source>
</evidence>
<evidence type="ECO:0000256" key="1">
    <source>
        <dbReference type="ARBA" id="ARBA00004123"/>
    </source>
</evidence>
<dbReference type="AlphaFoldDB" id="A0A7J7LQW4"/>
<protein>
    <recommendedName>
        <fullName evidence="4">HHO5-like N-terminal domain-containing protein</fullName>
    </recommendedName>
</protein>
<keyword evidence="6" id="KW-1185">Reference proteome</keyword>
<dbReference type="OrthoDB" id="1908613at2759"/>
<dbReference type="GO" id="GO:0003700">
    <property type="term" value="F:DNA-binding transcription factor activity"/>
    <property type="evidence" value="ECO:0007669"/>
    <property type="project" value="InterPro"/>
</dbReference>
<evidence type="ECO:0000259" key="4">
    <source>
        <dbReference type="Pfam" id="PF26575"/>
    </source>
</evidence>
<dbReference type="InterPro" id="IPR044787">
    <property type="entry name" value="HHO5-like"/>
</dbReference>
<comment type="caution">
    <text evidence="5">The sequence shown here is derived from an EMBL/GenBank/DDBJ whole genome shotgun (WGS) entry which is preliminary data.</text>
</comment>